<keyword evidence="3" id="KW-1185">Reference proteome</keyword>
<proteinExistence type="predicted"/>
<accession>A0A9N9KEX3</accession>
<protein>
    <submittedName>
        <fullName evidence="2">487_t:CDS:1</fullName>
    </submittedName>
</protein>
<dbReference type="OrthoDB" id="2439775at2759"/>
<gene>
    <name evidence="2" type="ORF">DERYTH_LOCUS27313</name>
</gene>
<organism evidence="2 3">
    <name type="scientific">Dentiscutata erythropus</name>
    <dbReference type="NCBI Taxonomy" id="1348616"/>
    <lineage>
        <taxon>Eukaryota</taxon>
        <taxon>Fungi</taxon>
        <taxon>Fungi incertae sedis</taxon>
        <taxon>Mucoromycota</taxon>
        <taxon>Glomeromycotina</taxon>
        <taxon>Glomeromycetes</taxon>
        <taxon>Diversisporales</taxon>
        <taxon>Gigasporaceae</taxon>
        <taxon>Dentiscutata</taxon>
    </lineage>
</organism>
<reference evidence="2" key="1">
    <citation type="submission" date="2021-06" db="EMBL/GenBank/DDBJ databases">
        <authorList>
            <person name="Kallberg Y."/>
            <person name="Tangrot J."/>
            <person name="Rosling A."/>
        </authorList>
    </citation>
    <scope>NUCLEOTIDE SEQUENCE</scope>
    <source>
        <strain evidence="2">MA453B</strain>
    </source>
</reference>
<comment type="caution">
    <text evidence="2">The sequence shown here is derived from an EMBL/GenBank/DDBJ whole genome shotgun (WGS) entry which is preliminary data.</text>
</comment>
<evidence type="ECO:0000256" key="1">
    <source>
        <dbReference type="SAM" id="Phobius"/>
    </source>
</evidence>
<dbReference type="Proteomes" id="UP000789405">
    <property type="component" value="Unassembled WGS sequence"/>
</dbReference>
<feature type="non-terminal residue" evidence="2">
    <location>
        <position position="162"/>
    </location>
</feature>
<feature type="transmembrane region" description="Helical" evidence="1">
    <location>
        <begin position="142"/>
        <end position="160"/>
    </location>
</feature>
<evidence type="ECO:0000313" key="2">
    <source>
        <dbReference type="EMBL" id="CAG8822499.1"/>
    </source>
</evidence>
<name>A0A9N9KEX3_9GLOM</name>
<feature type="transmembrane region" description="Helical" evidence="1">
    <location>
        <begin position="44"/>
        <end position="63"/>
    </location>
</feature>
<feature type="non-terminal residue" evidence="2">
    <location>
        <position position="1"/>
    </location>
</feature>
<dbReference type="AlphaFoldDB" id="A0A9N9KEX3"/>
<sequence>TSEKSPFLRVIHEEESNEIYRTPAIMAVSAFKWSAARRHFIRHILTYILYAITYTITVISYSFTGESTNLFKSDSAAVIKSISFFVYVYTGWYLIVTEIVQLKRAGWYKYISIYSFFDIASVLLPFAVNIVSILNIYEVINLKYSVYNTVLAFTALVMWLEV</sequence>
<dbReference type="EMBL" id="CAJVPY010062220">
    <property type="protein sequence ID" value="CAG8822499.1"/>
    <property type="molecule type" value="Genomic_DNA"/>
</dbReference>
<keyword evidence="1" id="KW-1133">Transmembrane helix</keyword>
<keyword evidence="1" id="KW-0812">Transmembrane</keyword>
<feature type="transmembrane region" description="Helical" evidence="1">
    <location>
        <begin position="116"/>
        <end position="136"/>
    </location>
</feature>
<feature type="transmembrane region" description="Helical" evidence="1">
    <location>
        <begin position="75"/>
        <end position="95"/>
    </location>
</feature>
<evidence type="ECO:0000313" key="3">
    <source>
        <dbReference type="Proteomes" id="UP000789405"/>
    </source>
</evidence>
<keyword evidence="1" id="KW-0472">Membrane</keyword>